<accession>A6TK91</accession>
<organism evidence="1 2">
    <name type="scientific">Alkaliphilus metalliredigens (strain QYMF)</name>
    <dbReference type="NCBI Taxonomy" id="293826"/>
    <lineage>
        <taxon>Bacteria</taxon>
        <taxon>Bacillati</taxon>
        <taxon>Bacillota</taxon>
        <taxon>Clostridia</taxon>
        <taxon>Peptostreptococcales</taxon>
        <taxon>Natronincolaceae</taxon>
        <taxon>Alkaliphilus</taxon>
    </lineage>
</organism>
<dbReference type="Proteomes" id="UP000001572">
    <property type="component" value="Chromosome"/>
</dbReference>
<dbReference type="KEGG" id="amt:Amet_0380"/>
<dbReference type="STRING" id="293826.Amet_0380"/>
<reference evidence="2" key="1">
    <citation type="journal article" date="2016" name="Genome Announc.">
        <title>Complete genome sequence of Alkaliphilus metalliredigens strain QYMF, an alkaliphilic and metal-reducing bacterium isolated from borax-contaminated leachate ponds.</title>
        <authorList>
            <person name="Hwang C."/>
            <person name="Copeland A."/>
            <person name="Lucas S."/>
            <person name="Lapidus A."/>
            <person name="Barry K."/>
            <person name="Detter J.C."/>
            <person name="Glavina Del Rio T."/>
            <person name="Hammon N."/>
            <person name="Israni S."/>
            <person name="Dalin E."/>
            <person name="Tice H."/>
            <person name="Pitluck S."/>
            <person name="Chertkov O."/>
            <person name="Brettin T."/>
            <person name="Bruce D."/>
            <person name="Han C."/>
            <person name="Schmutz J."/>
            <person name="Larimer F."/>
            <person name="Land M.L."/>
            <person name="Hauser L."/>
            <person name="Kyrpides N."/>
            <person name="Mikhailova N."/>
            <person name="Ye Q."/>
            <person name="Zhou J."/>
            <person name="Richardson P."/>
            <person name="Fields M.W."/>
        </authorList>
    </citation>
    <scope>NUCLEOTIDE SEQUENCE [LARGE SCALE GENOMIC DNA]</scope>
    <source>
        <strain evidence="2">QYMF</strain>
    </source>
</reference>
<gene>
    <name evidence="1" type="ordered locus">Amet_0380</name>
</gene>
<evidence type="ECO:0000313" key="1">
    <source>
        <dbReference type="EMBL" id="ABR46609.1"/>
    </source>
</evidence>
<name>A6TK91_ALKMQ</name>
<protein>
    <submittedName>
        <fullName evidence="1">Uncharacterized protein</fullName>
    </submittedName>
</protein>
<dbReference type="OrthoDB" id="1795755at2"/>
<dbReference type="RefSeq" id="WP_011971517.1">
    <property type="nucleotide sequence ID" value="NC_009633.1"/>
</dbReference>
<proteinExistence type="predicted"/>
<sequence>MKPGGAFYWEENIANKYTPRFQRLQDQVVDRIDELMEIELKANELPLASLKEAKTT</sequence>
<dbReference type="AlphaFoldDB" id="A6TK91"/>
<evidence type="ECO:0000313" key="2">
    <source>
        <dbReference type="Proteomes" id="UP000001572"/>
    </source>
</evidence>
<keyword evidence="2" id="KW-1185">Reference proteome</keyword>
<dbReference type="HOGENOM" id="CLU_3003836_0_0_9"/>
<dbReference type="EMBL" id="CP000724">
    <property type="protein sequence ID" value="ABR46609.1"/>
    <property type="molecule type" value="Genomic_DNA"/>
</dbReference>